<sequence>MSSKMINPAEKYNPFPSLYLPNRKWPSKTLKRAPRWLSTDLRDGNQALAEPMNGDAKFRLFQFLLQMGYKEIEVSYPSASQTEYEFTRHLITSRAIPEDVTIQVMAPAREDLIRTTIESVRGAKKVILHIHLSTSPCFQDVVFNLSEDEMIALAVRCTKMIKELTKDCPDPEMNGIEWTLEFTPENFQDTTVEFGLEICEAVKAAWQPTREMPIIFNLTSTVEMAMPNIFADQVEFFCDHITERDKVCVSLHNHNDRGCAVATAELSQLAGADRVEGCLFGNGERTGNVDLVTLGMNLFTQGIDPGVDFSDINQVVRIIEELTQIPVHPRAPYAGKLVFCTFTGTHQDAIRKGYKRMESVSRKLGRMPKWRMPYLPMDPSDLGRKHEAVIRLNSQSGKGGIAWYFRDVFHVDMPRELEITFTRVVKKYANDLRHEVDHDAIEGLFRKNYMKSENDGLQLLSSELFDNKTNDCFNRKNGHSHTNGSSAVNGANGHLNGYTNRRSNGNPNADSNGLMNGGPVQPFGMSQNSYPKGDEVDSKLNGLRMGSHGVTLAARVAVGADIVDISAQSLDLATCLPKAFRQLGHDLRILSYHVLSVEDPDFPSGAQKTATFVKIELIDSSGVTWGAAIEDDPTRSSLQAILNAVRRLVTPEIGAAT</sequence>
<dbReference type="Proteomes" id="UP001143910">
    <property type="component" value="Unassembled WGS sequence"/>
</dbReference>
<protein>
    <submittedName>
        <fullName evidence="1">Uncharacterized protein</fullName>
    </submittedName>
</protein>
<comment type="caution">
    <text evidence="1">The sequence shown here is derived from an EMBL/GenBank/DDBJ whole genome shotgun (WGS) entry which is preliminary data.</text>
</comment>
<evidence type="ECO:0000313" key="2">
    <source>
        <dbReference type="Proteomes" id="UP001143910"/>
    </source>
</evidence>
<keyword evidence="2" id="KW-1185">Reference proteome</keyword>
<dbReference type="EMBL" id="JANJQO010000037">
    <property type="protein sequence ID" value="KAJ2983264.1"/>
    <property type="molecule type" value="Genomic_DNA"/>
</dbReference>
<proteinExistence type="predicted"/>
<evidence type="ECO:0000313" key="1">
    <source>
        <dbReference type="EMBL" id="KAJ2983264.1"/>
    </source>
</evidence>
<gene>
    <name evidence="1" type="ORF">NQ176_g815</name>
</gene>
<accession>A0ACC1NW26</accession>
<organism evidence="1 2">
    <name type="scientific">Zarea fungicola</name>
    <dbReference type="NCBI Taxonomy" id="93591"/>
    <lineage>
        <taxon>Eukaryota</taxon>
        <taxon>Fungi</taxon>
        <taxon>Dikarya</taxon>
        <taxon>Ascomycota</taxon>
        <taxon>Pezizomycotina</taxon>
        <taxon>Sordariomycetes</taxon>
        <taxon>Hypocreomycetidae</taxon>
        <taxon>Hypocreales</taxon>
        <taxon>Cordycipitaceae</taxon>
        <taxon>Zarea</taxon>
    </lineage>
</organism>
<reference evidence="1" key="1">
    <citation type="submission" date="2022-08" db="EMBL/GenBank/DDBJ databases">
        <title>Genome Sequence of Lecanicillium fungicola.</title>
        <authorList>
            <person name="Buettner E."/>
        </authorList>
    </citation>
    <scope>NUCLEOTIDE SEQUENCE</scope>
    <source>
        <strain evidence="1">Babe33</strain>
    </source>
</reference>
<name>A0ACC1NW26_9HYPO</name>